<dbReference type="Pfam" id="PF01823">
    <property type="entry name" value="MACPF"/>
    <property type="match status" value="1"/>
</dbReference>
<feature type="region of interest" description="Disordered" evidence="1">
    <location>
        <begin position="230"/>
        <end position="258"/>
    </location>
</feature>
<reference evidence="3" key="1">
    <citation type="journal article" date="2021" name="Nat. Commun.">
        <title>Genetic determinants of endophytism in the Arabidopsis root mycobiome.</title>
        <authorList>
            <person name="Mesny F."/>
            <person name="Miyauchi S."/>
            <person name="Thiergart T."/>
            <person name="Pickel B."/>
            <person name="Atanasova L."/>
            <person name="Karlsson M."/>
            <person name="Huettel B."/>
            <person name="Barry K.W."/>
            <person name="Haridas S."/>
            <person name="Chen C."/>
            <person name="Bauer D."/>
            <person name="Andreopoulos W."/>
            <person name="Pangilinan J."/>
            <person name="LaButti K."/>
            <person name="Riley R."/>
            <person name="Lipzen A."/>
            <person name="Clum A."/>
            <person name="Drula E."/>
            <person name="Henrissat B."/>
            <person name="Kohler A."/>
            <person name="Grigoriev I.V."/>
            <person name="Martin F.M."/>
            <person name="Hacquard S."/>
        </authorList>
    </citation>
    <scope>NUCLEOTIDE SEQUENCE</scope>
    <source>
        <strain evidence="3">MPI-CAGE-CH-0243</strain>
    </source>
</reference>
<dbReference type="OrthoDB" id="3777266at2759"/>
<dbReference type="Proteomes" id="UP000700596">
    <property type="component" value="Unassembled WGS sequence"/>
</dbReference>
<name>A0A9P9DKC3_9PLEO</name>
<dbReference type="AlphaFoldDB" id="A0A9P9DKC3"/>
<comment type="caution">
    <text evidence="3">The sequence shown here is derived from an EMBL/GenBank/DDBJ whole genome shotgun (WGS) entry which is preliminary data.</text>
</comment>
<gene>
    <name evidence="3" type="ORF">B0J11DRAFT_532764</name>
</gene>
<keyword evidence="4" id="KW-1185">Reference proteome</keyword>
<evidence type="ECO:0000313" key="4">
    <source>
        <dbReference type="Proteomes" id="UP000700596"/>
    </source>
</evidence>
<dbReference type="EMBL" id="JAGMWT010000010">
    <property type="protein sequence ID" value="KAH7120853.1"/>
    <property type="molecule type" value="Genomic_DNA"/>
</dbReference>
<dbReference type="Gene3D" id="2.120.10.70">
    <property type="entry name" value="Fucose-specific lectin"/>
    <property type="match status" value="1"/>
</dbReference>
<evidence type="ECO:0000256" key="1">
    <source>
        <dbReference type="SAM" id="MobiDB-lite"/>
    </source>
</evidence>
<protein>
    <recommendedName>
        <fullName evidence="2">MACPF domain-containing protein</fullName>
    </recommendedName>
</protein>
<organism evidence="3 4">
    <name type="scientific">Dendryphion nanum</name>
    <dbReference type="NCBI Taxonomy" id="256645"/>
    <lineage>
        <taxon>Eukaryota</taxon>
        <taxon>Fungi</taxon>
        <taxon>Dikarya</taxon>
        <taxon>Ascomycota</taxon>
        <taxon>Pezizomycotina</taxon>
        <taxon>Dothideomycetes</taxon>
        <taxon>Pleosporomycetidae</taxon>
        <taxon>Pleosporales</taxon>
        <taxon>Torulaceae</taxon>
        <taxon>Dendryphion</taxon>
    </lineage>
</organism>
<feature type="domain" description="MACPF" evidence="2">
    <location>
        <begin position="103"/>
        <end position="274"/>
    </location>
</feature>
<feature type="compositionally biased region" description="Low complexity" evidence="1">
    <location>
        <begin position="235"/>
        <end position="250"/>
    </location>
</feature>
<evidence type="ECO:0000313" key="3">
    <source>
        <dbReference type="EMBL" id="KAH7120853.1"/>
    </source>
</evidence>
<accession>A0A9P9DKC3</accession>
<dbReference type="InterPro" id="IPR020864">
    <property type="entry name" value="MACPF"/>
</dbReference>
<evidence type="ECO:0000259" key="2">
    <source>
        <dbReference type="Pfam" id="PF01823"/>
    </source>
</evidence>
<proteinExistence type="predicted"/>
<sequence length="684" mass="77512">MSDLRGRRLEAKDYWPHFEDAGALNAWVIDSGGDVERARSQAFQLQQGKYPRIEYPEVIDEQHEQGLSSFLLAIGSSNHIDAADAAGSLNSDAWKLAKIGVKVDYVRNAQSKARNQRKNLSQSRSYTYQYPKMIAKVSTAALDLTPECKARLEELRKSPNDLNKWSLFHEEFGLFVCPIITFGGAIYTDRSLERVSEQDKDQQDGSNNASGEAILQSGSFLGNLDMKISTHSKEGQSQGSSSTSRTATKTSHWRKIGGRDPNSSFHEWIEELKDLTTWRIIRRSKPVLLIEMIPGIPGMEWVRDCFQPPQHPVRPLAEPAVPRLSRSPHPQSQLAFATLNNTDDDSTVLIFQNSLNHLVLVTLGILNYLAETPIVDNQVAPGTPLAIGRSSFISSTSKIYLFFADESHHLRDMYYDTKWDRWYEGHLHQSKIKIYQESALLFHCPYLYCQDPEGNILRVEMCEREWLNPLNLHTKESAPLHRAWIGTPITGDCNRYLDAGGSHTEVELQYLSSQGKIVGAIDGFIRPHRDPNTPAIENPRVSAWQQSPWVDTEQEVTQYPDFYMTPPDYPTWATPLVVFRTDGDFLNVCWQSNENEARWVFHPRICQTAPGSGFHLSTSSFSSCYTTVNIFFISQSVKLEMIEIDTHVSEDTPYISRRTIVDEGCGARPWKLLIMDTSSDESEV</sequence>